<dbReference type="EMBL" id="JARKIB010000050">
    <property type="protein sequence ID" value="KAJ7755224.1"/>
    <property type="molecule type" value="Genomic_DNA"/>
</dbReference>
<gene>
    <name evidence="1" type="ORF">B0H16DRAFT_1458765</name>
</gene>
<proteinExistence type="predicted"/>
<organism evidence="1 2">
    <name type="scientific">Mycena metata</name>
    <dbReference type="NCBI Taxonomy" id="1033252"/>
    <lineage>
        <taxon>Eukaryota</taxon>
        <taxon>Fungi</taxon>
        <taxon>Dikarya</taxon>
        <taxon>Basidiomycota</taxon>
        <taxon>Agaricomycotina</taxon>
        <taxon>Agaricomycetes</taxon>
        <taxon>Agaricomycetidae</taxon>
        <taxon>Agaricales</taxon>
        <taxon>Marasmiineae</taxon>
        <taxon>Mycenaceae</taxon>
        <taxon>Mycena</taxon>
    </lineage>
</organism>
<evidence type="ECO:0000313" key="1">
    <source>
        <dbReference type="EMBL" id="KAJ7755224.1"/>
    </source>
</evidence>
<comment type="caution">
    <text evidence="1">The sequence shown here is derived from an EMBL/GenBank/DDBJ whole genome shotgun (WGS) entry which is preliminary data.</text>
</comment>
<keyword evidence="2" id="KW-1185">Reference proteome</keyword>
<dbReference type="Proteomes" id="UP001215598">
    <property type="component" value="Unassembled WGS sequence"/>
</dbReference>
<reference evidence="1" key="1">
    <citation type="submission" date="2023-03" db="EMBL/GenBank/DDBJ databases">
        <title>Massive genome expansion in bonnet fungi (Mycena s.s.) driven by repeated elements and novel gene families across ecological guilds.</title>
        <authorList>
            <consortium name="Lawrence Berkeley National Laboratory"/>
            <person name="Harder C.B."/>
            <person name="Miyauchi S."/>
            <person name="Viragh M."/>
            <person name="Kuo A."/>
            <person name="Thoen E."/>
            <person name="Andreopoulos B."/>
            <person name="Lu D."/>
            <person name="Skrede I."/>
            <person name="Drula E."/>
            <person name="Henrissat B."/>
            <person name="Morin E."/>
            <person name="Kohler A."/>
            <person name="Barry K."/>
            <person name="LaButti K."/>
            <person name="Morin E."/>
            <person name="Salamov A."/>
            <person name="Lipzen A."/>
            <person name="Mereny Z."/>
            <person name="Hegedus B."/>
            <person name="Baldrian P."/>
            <person name="Stursova M."/>
            <person name="Weitz H."/>
            <person name="Taylor A."/>
            <person name="Grigoriev I.V."/>
            <person name="Nagy L.G."/>
            <person name="Martin F."/>
            <person name="Kauserud H."/>
        </authorList>
    </citation>
    <scope>NUCLEOTIDE SEQUENCE</scope>
    <source>
        <strain evidence="1">CBHHK182m</strain>
    </source>
</reference>
<dbReference type="AlphaFoldDB" id="A0AAD7NCP7"/>
<accession>A0AAD7NCP7</accession>
<evidence type="ECO:0000313" key="2">
    <source>
        <dbReference type="Proteomes" id="UP001215598"/>
    </source>
</evidence>
<sequence>MSPIHYGLNGYVTDMMALSCKTIVDPAKFSSLTLMSSGATLVDVDQQSGPPLSKAVPFMGILSRCNDGTLPNPLTFGTTSSIDADKTVLPAHLQKGLSKVDAAGLLSVQDSIKPYRLWRLFLGSALGLPSTHRAITRSITLPEGALGNPALPEHQNNIVDDTTLTTSPAPSPHVSMFTHFGLIPYTDPMAKRTTGNLETLTKIVHKNELQMQTSEIGLAKSLSSCASPSSLTHRCIPGSRQVSLGVAPAPIAQVAREIFAETSTKVNQKPIYGNFWSKWSTTLRELCIQYLALFMATGSAKCAYMNYLWFTSVMANGGEGPANGGLHPVTALQQLTATGGFRGVYTWKGGTPPT</sequence>
<protein>
    <submittedName>
        <fullName evidence="1">Uncharacterized protein</fullName>
    </submittedName>
</protein>
<name>A0AAD7NCP7_9AGAR</name>